<dbReference type="RefSeq" id="XP_040879128.1">
    <property type="nucleotide sequence ID" value="XM_041024775.1"/>
</dbReference>
<dbReference type="EMBL" id="KL584835">
    <property type="protein sequence ID" value="KEQ62105.1"/>
    <property type="molecule type" value="Genomic_DNA"/>
</dbReference>
<proteinExistence type="predicted"/>
<accession>A0A074VN32</accession>
<protein>
    <submittedName>
        <fullName evidence="2">Uncharacterized protein</fullName>
    </submittedName>
</protein>
<evidence type="ECO:0000313" key="3">
    <source>
        <dbReference type="Proteomes" id="UP000030672"/>
    </source>
</evidence>
<dbReference type="Proteomes" id="UP000030672">
    <property type="component" value="Unassembled WGS sequence"/>
</dbReference>
<evidence type="ECO:0000256" key="1">
    <source>
        <dbReference type="SAM" id="MobiDB-lite"/>
    </source>
</evidence>
<dbReference type="InterPro" id="IPR027417">
    <property type="entry name" value="P-loop_NTPase"/>
</dbReference>
<reference evidence="2 3" key="1">
    <citation type="journal article" date="2014" name="BMC Genomics">
        <title>Genome sequencing of four Aureobasidium pullulans varieties: biotechnological potential, stress tolerance, and description of new species.</title>
        <authorList>
            <person name="Gostin Ar C."/>
            <person name="Ohm R.A."/>
            <person name="Kogej T."/>
            <person name="Sonjak S."/>
            <person name="Turk M."/>
            <person name="Zajc J."/>
            <person name="Zalar P."/>
            <person name="Grube M."/>
            <person name="Sun H."/>
            <person name="Han J."/>
            <person name="Sharma A."/>
            <person name="Chiniquy J."/>
            <person name="Ngan C.Y."/>
            <person name="Lipzen A."/>
            <person name="Barry K."/>
            <person name="Grigoriev I.V."/>
            <person name="Gunde-Cimerman N."/>
        </authorList>
    </citation>
    <scope>NUCLEOTIDE SEQUENCE [LARGE SCALE GENOMIC DNA]</scope>
    <source>
        <strain evidence="2 3">CBS 110374</strain>
    </source>
</reference>
<keyword evidence="3" id="KW-1185">Reference proteome</keyword>
<dbReference type="Gene3D" id="3.40.50.300">
    <property type="entry name" value="P-loop containing nucleotide triphosphate hydrolases"/>
    <property type="match status" value="1"/>
</dbReference>
<name>A0A074VN32_AURM1</name>
<evidence type="ECO:0000313" key="2">
    <source>
        <dbReference type="EMBL" id="KEQ62105.1"/>
    </source>
</evidence>
<dbReference type="AlphaFoldDB" id="A0A074VN32"/>
<dbReference type="GeneID" id="63918148"/>
<feature type="compositionally biased region" description="Polar residues" evidence="1">
    <location>
        <begin position="141"/>
        <end position="170"/>
    </location>
</feature>
<organism evidence="2 3">
    <name type="scientific">Aureobasidium melanogenum (strain CBS 110374)</name>
    <name type="common">Aureobasidium pullulans var. melanogenum</name>
    <dbReference type="NCBI Taxonomy" id="1043003"/>
    <lineage>
        <taxon>Eukaryota</taxon>
        <taxon>Fungi</taxon>
        <taxon>Dikarya</taxon>
        <taxon>Ascomycota</taxon>
        <taxon>Pezizomycotina</taxon>
        <taxon>Dothideomycetes</taxon>
        <taxon>Dothideomycetidae</taxon>
        <taxon>Dothideales</taxon>
        <taxon>Saccotheciaceae</taxon>
        <taxon>Aureobasidium</taxon>
    </lineage>
</organism>
<gene>
    <name evidence="2" type="ORF">M437DRAFT_66548</name>
</gene>
<feature type="region of interest" description="Disordered" evidence="1">
    <location>
        <begin position="110"/>
        <end position="177"/>
    </location>
</feature>
<dbReference type="HOGENOM" id="CLU_046729_0_0_1"/>
<dbReference type="STRING" id="1043003.A0A074VN32"/>
<sequence>MSAEDLGTRELGQVRSQRLDELLTTLRLLHDPSSNSKLGVPALDKLLSTHTKPYDPTNFSTIPAPPIIEISSHVPKSGKTEFLYWVIASLVLGGGDGEVEGAEVGDAVDEVGDGLGTTSDHAGDDMEQPTEEHSTLDASAAAQTDAMTFQTEDQSDQPLHNSAQQTNPPSRHNKPTPKAIALLSTSLVNIPRLSQILLSHLLSRNPTLSLLEAQAKVHTALSHIHIYHPTSLPSLITTISSLPGYFLSPSNTSKERRLGAILISRPSAYFWEDKIAVAPTSASSTTGKLPALASTLKRVAVTLQAPVFYTTSHLSGPSASSTNTTTPSTLPSFLSLPPALPPPFATLPSLRLIISKLPVQGFNKDIDAETALRQRGARDAAVREAKFRVSVNQWGKEGSERDRNVGFELVIDGGGVRVI</sequence>